<keyword evidence="4 8" id="KW-0812">Transmembrane</keyword>
<dbReference type="PANTHER" id="PTHR12385">
    <property type="entry name" value="CHOLINE TRANSPORTER-LIKE (SLC FAMILY 44)"/>
    <property type="match status" value="1"/>
</dbReference>
<dbReference type="GO" id="GO:0022857">
    <property type="term" value="F:transmembrane transporter activity"/>
    <property type="evidence" value="ECO:0007669"/>
    <property type="project" value="UniProtKB-UniRule"/>
</dbReference>
<keyword evidence="6 8" id="KW-0472">Membrane</keyword>
<evidence type="ECO:0000313" key="12">
    <source>
        <dbReference type="Proteomes" id="UP001293254"/>
    </source>
</evidence>
<accession>A0AAE1YXR7</accession>
<dbReference type="EMBL" id="JACGWO010000001">
    <property type="protein sequence ID" value="KAK4437641.1"/>
    <property type="molecule type" value="Genomic_DNA"/>
</dbReference>
<evidence type="ECO:0000313" key="11">
    <source>
        <dbReference type="EMBL" id="KAK4437641.1"/>
    </source>
</evidence>
<evidence type="ECO:0000256" key="9">
    <source>
        <dbReference type="SAM" id="MobiDB-lite"/>
    </source>
</evidence>
<keyword evidence="12" id="KW-1185">Reference proteome</keyword>
<feature type="domain" description="ADF-H" evidence="10">
    <location>
        <begin position="625"/>
        <end position="757"/>
    </location>
</feature>
<feature type="transmembrane region" description="Helical" evidence="8">
    <location>
        <begin position="574"/>
        <end position="594"/>
    </location>
</feature>
<dbReference type="PROSITE" id="PS51263">
    <property type="entry name" value="ADF_H"/>
    <property type="match status" value="1"/>
</dbReference>
<dbReference type="InterPro" id="IPR029006">
    <property type="entry name" value="ADF-H/Gelsolin-like_dom_sf"/>
</dbReference>
<dbReference type="Proteomes" id="UP001293254">
    <property type="component" value="Unassembled WGS sequence"/>
</dbReference>
<feature type="transmembrane region" description="Helical" evidence="8">
    <location>
        <begin position="258"/>
        <end position="277"/>
    </location>
</feature>
<comment type="caution">
    <text evidence="11">The sequence shown here is derived from an EMBL/GenBank/DDBJ whole genome shotgun (WGS) entry which is preliminary data.</text>
</comment>
<dbReference type="CDD" id="cd11286">
    <property type="entry name" value="ADF_cofilin_like"/>
    <property type="match status" value="1"/>
</dbReference>
<evidence type="ECO:0000256" key="6">
    <source>
        <dbReference type="ARBA" id="ARBA00023136"/>
    </source>
</evidence>
<reference evidence="11" key="1">
    <citation type="submission" date="2020-06" db="EMBL/GenBank/DDBJ databases">
        <authorList>
            <person name="Li T."/>
            <person name="Hu X."/>
            <person name="Zhang T."/>
            <person name="Song X."/>
            <person name="Zhang H."/>
            <person name="Dai N."/>
            <person name="Sheng W."/>
            <person name="Hou X."/>
            <person name="Wei L."/>
        </authorList>
    </citation>
    <scope>NUCLEOTIDE SEQUENCE</scope>
    <source>
        <strain evidence="11">3651</strain>
        <tissue evidence="11">Leaf</tissue>
    </source>
</reference>
<dbReference type="InterPro" id="IPR017904">
    <property type="entry name" value="ADF/Cofilin"/>
</dbReference>
<comment type="function">
    <text evidence="8">Choline transporter.</text>
</comment>
<sequence length="757" mass="84328">MDNSVDPNKLASTLHDPTPSVAQPLLSKPYPTLEPPIASTSETEEDQTQFLQISYNYGPRSIKDLPFLLLFSLLLLCTFGFGIFASVNRNPHVSQVSSFIYNTTSSSCTFVKDLRSPFSSNSSPWSSSFDSVSSESSTSNGTPTYPSASNSTSSESLHANFSFPKHPTSLNYSTWTVSKSTSEDSSSSDNPVSLKSPRSTFLNALLDYTSFFGNPSSFNSIRSSLLKSLIWTLVITLILSGPFVLFVLLLLKHYTKQIVYASLPFFVIVPIFINVYWFVACTVSSRCSEAFPLAYRIFVLIFIFLIIGVIVWIFVVNWHRIELTVSIIGVASNALSRNLGLFGVLPALTLGLLVFYVPIVVFLIFANWNGKIVPREKHGEYYCVWKQDSWVPAYYTFAILTMLWSATAMVEAQVYVISGTIAQWYFSKDDSGPKHGIRSSLRNAFGPSSGTICFSGLLICVVRIVRSVVDNARQEGASGIVNLILRCCANTLLSAVEFLNKFTINFAAITGEAYCSAARMTYELLKRNLLSTVFVETVSTRILAGIVLVLSAFYAIVVCVLLKTVVHLGDDAYFVALMAWILLIVVLGFFVHVLDNVIDTVYVCYAIDRDRGEVNKQDVHEAITGMWVTEECKNSFMEMKWKKIHRYIVFKIDEGSKLLTVDKVGGPAEGYDDLAAALPEDDCRYAVFDFDFVTVDNCRKSKIFFIAWAPTASRIRAKMLYATSKDGLRRAFDGIHYEVQATDPTEMGFDVIKDRVK</sequence>
<name>A0AAE1YXR7_9LAMI</name>
<proteinExistence type="inferred from homology"/>
<feature type="transmembrane region" description="Helical" evidence="8">
    <location>
        <begin position="542"/>
        <end position="562"/>
    </location>
</feature>
<gene>
    <name evidence="11" type="ORF">Salat_0098100</name>
</gene>
<evidence type="ECO:0000256" key="4">
    <source>
        <dbReference type="ARBA" id="ARBA00022692"/>
    </source>
</evidence>
<dbReference type="GO" id="GO:0003779">
    <property type="term" value="F:actin binding"/>
    <property type="evidence" value="ECO:0007669"/>
    <property type="project" value="UniProtKB-KW"/>
</dbReference>
<feature type="region of interest" description="Disordered" evidence="9">
    <location>
        <begin position="1"/>
        <end position="45"/>
    </location>
</feature>
<dbReference type="Pfam" id="PF04515">
    <property type="entry name" value="Choline_transpo"/>
    <property type="match status" value="1"/>
</dbReference>
<dbReference type="GO" id="GO:0015629">
    <property type="term" value="C:actin cytoskeleton"/>
    <property type="evidence" value="ECO:0007669"/>
    <property type="project" value="InterPro"/>
</dbReference>
<dbReference type="GO" id="GO:0005886">
    <property type="term" value="C:plasma membrane"/>
    <property type="evidence" value="ECO:0007669"/>
    <property type="project" value="UniProtKB-SubCell"/>
</dbReference>
<evidence type="ECO:0000256" key="2">
    <source>
        <dbReference type="ARBA" id="ARBA00006844"/>
    </source>
</evidence>
<dbReference type="InterPro" id="IPR002108">
    <property type="entry name" value="ADF-H"/>
</dbReference>
<evidence type="ECO:0000256" key="8">
    <source>
        <dbReference type="RuleBase" id="RU368066"/>
    </source>
</evidence>
<dbReference type="SUPFAM" id="SSF55753">
    <property type="entry name" value="Actin depolymerizing proteins"/>
    <property type="match status" value="1"/>
</dbReference>
<evidence type="ECO:0000256" key="5">
    <source>
        <dbReference type="ARBA" id="ARBA00022989"/>
    </source>
</evidence>
<dbReference type="AlphaFoldDB" id="A0AAE1YXR7"/>
<dbReference type="GO" id="GO:0030042">
    <property type="term" value="P:actin filament depolymerization"/>
    <property type="evidence" value="ECO:0007669"/>
    <property type="project" value="InterPro"/>
</dbReference>
<dbReference type="Pfam" id="PF00241">
    <property type="entry name" value="Cofilin_ADF"/>
    <property type="match status" value="1"/>
</dbReference>
<dbReference type="SMART" id="SM00102">
    <property type="entry name" value="ADF"/>
    <property type="match status" value="1"/>
</dbReference>
<dbReference type="Gene3D" id="3.40.20.10">
    <property type="entry name" value="Severin"/>
    <property type="match status" value="1"/>
</dbReference>
<evidence type="ECO:0000256" key="7">
    <source>
        <dbReference type="ARBA" id="ARBA00023203"/>
    </source>
</evidence>
<keyword evidence="7" id="KW-0009">Actin-binding</keyword>
<feature type="transmembrane region" description="Helical" evidence="8">
    <location>
        <begin position="67"/>
        <end position="87"/>
    </location>
</feature>
<evidence type="ECO:0000259" key="10">
    <source>
        <dbReference type="PROSITE" id="PS51263"/>
    </source>
</evidence>
<comment type="similarity">
    <text evidence="3 8">Belongs to the CTL (choline transporter-like) family.</text>
</comment>
<comment type="subcellular location">
    <subcellularLocation>
        <location evidence="8">Cell membrane</location>
        <topology evidence="8">Multi-pass membrane protein</topology>
    </subcellularLocation>
    <subcellularLocation>
        <location evidence="1">Membrane</location>
        <topology evidence="1">Multi-pass membrane protein</topology>
    </subcellularLocation>
</comment>
<keyword evidence="5 8" id="KW-1133">Transmembrane helix</keyword>
<organism evidence="11 12">
    <name type="scientific">Sesamum alatum</name>
    <dbReference type="NCBI Taxonomy" id="300844"/>
    <lineage>
        <taxon>Eukaryota</taxon>
        <taxon>Viridiplantae</taxon>
        <taxon>Streptophyta</taxon>
        <taxon>Embryophyta</taxon>
        <taxon>Tracheophyta</taxon>
        <taxon>Spermatophyta</taxon>
        <taxon>Magnoliopsida</taxon>
        <taxon>eudicotyledons</taxon>
        <taxon>Gunneridae</taxon>
        <taxon>Pentapetalae</taxon>
        <taxon>asterids</taxon>
        <taxon>lamiids</taxon>
        <taxon>Lamiales</taxon>
        <taxon>Pedaliaceae</taxon>
        <taxon>Sesamum</taxon>
    </lineage>
</organism>
<feature type="transmembrane region" description="Helical" evidence="8">
    <location>
        <begin position="297"/>
        <end position="318"/>
    </location>
</feature>
<dbReference type="PANTHER" id="PTHR12385:SF98">
    <property type="entry name" value="CHOLINE TRANSPORTER-LIKE PROTEIN"/>
    <property type="match status" value="1"/>
</dbReference>
<evidence type="ECO:0000256" key="1">
    <source>
        <dbReference type="ARBA" id="ARBA00004141"/>
    </source>
</evidence>
<comment type="similarity">
    <text evidence="2">Belongs to the actin-binding proteins ADF family.</text>
</comment>
<feature type="transmembrane region" description="Helical" evidence="8">
    <location>
        <begin position="339"/>
        <end position="365"/>
    </location>
</feature>
<evidence type="ECO:0000256" key="3">
    <source>
        <dbReference type="ARBA" id="ARBA00007168"/>
    </source>
</evidence>
<protein>
    <recommendedName>
        <fullName evidence="8">Choline transporter-like protein</fullName>
    </recommendedName>
</protein>
<dbReference type="InterPro" id="IPR007603">
    <property type="entry name" value="Choline_transptr-like"/>
</dbReference>
<reference evidence="11" key="2">
    <citation type="journal article" date="2024" name="Plant">
        <title>Genomic evolution and insights into agronomic trait innovations of Sesamum species.</title>
        <authorList>
            <person name="Miao H."/>
            <person name="Wang L."/>
            <person name="Qu L."/>
            <person name="Liu H."/>
            <person name="Sun Y."/>
            <person name="Le M."/>
            <person name="Wang Q."/>
            <person name="Wei S."/>
            <person name="Zheng Y."/>
            <person name="Lin W."/>
            <person name="Duan Y."/>
            <person name="Cao H."/>
            <person name="Xiong S."/>
            <person name="Wang X."/>
            <person name="Wei L."/>
            <person name="Li C."/>
            <person name="Ma Q."/>
            <person name="Ju M."/>
            <person name="Zhao R."/>
            <person name="Li G."/>
            <person name="Mu C."/>
            <person name="Tian Q."/>
            <person name="Mei H."/>
            <person name="Zhang T."/>
            <person name="Gao T."/>
            <person name="Zhang H."/>
        </authorList>
    </citation>
    <scope>NUCLEOTIDE SEQUENCE</scope>
    <source>
        <strain evidence="11">3651</strain>
    </source>
</reference>
<feature type="transmembrane region" description="Helical" evidence="8">
    <location>
        <begin position="394"/>
        <end position="418"/>
    </location>
</feature>
<feature type="transmembrane region" description="Helical" evidence="8">
    <location>
        <begin position="229"/>
        <end position="251"/>
    </location>
</feature>